<proteinExistence type="inferred from homology"/>
<name>A0ABW0XFM0_9ACTN</name>
<feature type="transmembrane region" description="Helical" evidence="8">
    <location>
        <begin position="132"/>
        <end position="153"/>
    </location>
</feature>
<keyword evidence="3" id="KW-0813">Transport</keyword>
<gene>
    <name evidence="10" type="ORF">ACFP3U_37025</name>
</gene>
<keyword evidence="5 8" id="KW-0812">Transmembrane</keyword>
<comment type="similarity">
    <text evidence="2">Belongs to the AAE transporter (TC 2.A.81) family.</text>
</comment>
<sequence>NAQQKLQQVQMLPVFIGIGLGVLLGSIPLFIPGFPAALKLGLAGGPLIMALILGRIRSIGKLYWFMPPSANLALRELGIVLFLAVVGLKSGGDFVATLTQGDGLSWIAYGIFITAIPLLTVGVLARMLGKMNYLTLCGMLAGSMTDPPALAFANNLHATSGAAALSYATVYPLVMFLRIITPQLLAVLFWGLS</sequence>
<evidence type="ECO:0000256" key="1">
    <source>
        <dbReference type="ARBA" id="ARBA00004651"/>
    </source>
</evidence>
<feature type="transmembrane region" description="Helical" evidence="8">
    <location>
        <begin position="173"/>
        <end position="192"/>
    </location>
</feature>
<evidence type="ECO:0000256" key="2">
    <source>
        <dbReference type="ARBA" id="ARBA00009854"/>
    </source>
</evidence>
<protein>
    <recommendedName>
        <fullName evidence="9">YidE/YbjL duplication domain-containing protein</fullName>
    </recommendedName>
</protein>
<dbReference type="PANTHER" id="PTHR30445:SF3">
    <property type="entry name" value="TRANSPORT PROTEIN YIDE-RELATED"/>
    <property type="match status" value="1"/>
</dbReference>
<evidence type="ECO:0000256" key="3">
    <source>
        <dbReference type="ARBA" id="ARBA00022448"/>
    </source>
</evidence>
<evidence type="ECO:0000256" key="6">
    <source>
        <dbReference type="ARBA" id="ARBA00022989"/>
    </source>
</evidence>
<feature type="transmembrane region" description="Helical" evidence="8">
    <location>
        <begin position="104"/>
        <end position="125"/>
    </location>
</feature>
<keyword evidence="11" id="KW-1185">Reference proteome</keyword>
<evidence type="ECO:0000313" key="11">
    <source>
        <dbReference type="Proteomes" id="UP001595975"/>
    </source>
</evidence>
<evidence type="ECO:0000256" key="4">
    <source>
        <dbReference type="ARBA" id="ARBA00022475"/>
    </source>
</evidence>
<feature type="non-terminal residue" evidence="10">
    <location>
        <position position="1"/>
    </location>
</feature>
<dbReference type="PANTHER" id="PTHR30445">
    <property type="entry name" value="K(+)_H(+) ANTIPORTER SUBUNIT KHTT"/>
    <property type="match status" value="1"/>
</dbReference>
<dbReference type="NCBIfam" id="TIGR01625">
    <property type="entry name" value="YidE_YbjL_dupl"/>
    <property type="match status" value="1"/>
</dbReference>
<comment type="subcellular location">
    <subcellularLocation>
        <location evidence="1">Cell membrane</location>
        <topology evidence="1">Multi-pass membrane protein</topology>
    </subcellularLocation>
</comment>
<evidence type="ECO:0000256" key="5">
    <source>
        <dbReference type="ARBA" id="ARBA00022692"/>
    </source>
</evidence>
<reference evidence="11" key="1">
    <citation type="journal article" date="2019" name="Int. J. Syst. Evol. Microbiol.">
        <title>The Global Catalogue of Microorganisms (GCM) 10K type strain sequencing project: providing services to taxonomists for standard genome sequencing and annotation.</title>
        <authorList>
            <consortium name="The Broad Institute Genomics Platform"/>
            <consortium name="The Broad Institute Genome Sequencing Center for Infectious Disease"/>
            <person name="Wu L."/>
            <person name="Ma J."/>
        </authorList>
    </citation>
    <scope>NUCLEOTIDE SEQUENCE [LARGE SCALE GENOMIC DNA]</scope>
    <source>
        <strain evidence="11">CGMCC 4.1437</strain>
    </source>
</reference>
<dbReference type="Proteomes" id="UP001595975">
    <property type="component" value="Unassembled WGS sequence"/>
</dbReference>
<evidence type="ECO:0000256" key="8">
    <source>
        <dbReference type="SAM" id="Phobius"/>
    </source>
</evidence>
<dbReference type="InterPro" id="IPR006512">
    <property type="entry name" value="YidE_YbjL"/>
</dbReference>
<accession>A0ABW0XFM0</accession>
<evidence type="ECO:0000313" key="10">
    <source>
        <dbReference type="EMBL" id="MFC5668543.1"/>
    </source>
</evidence>
<keyword evidence="6 8" id="KW-1133">Transmembrane helix</keyword>
<feature type="transmembrane region" description="Helical" evidence="8">
    <location>
        <begin position="12"/>
        <end position="31"/>
    </location>
</feature>
<dbReference type="Pfam" id="PF06826">
    <property type="entry name" value="Asp-Al_Ex"/>
    <property type="match status" value="1"/>
</dbReference>
<keyword evidence="4" id="KW-1003">Cell membrane</keyword>
<evidence type="ECO:0000259" key="9">
    <source>
        <dbReference type="Pfam" id="PF06826"/>
    </source>
</evidence>
<organism evidence="10 11">
    <name type="scientific">Kitasatospora misakiensis</name>
    <dbReference type="NCBI Taxonomy" id="67330"/>
    <lineage>
        <taxon>Bacteria</taxon>
        <taxon>Bacillati</taxon>
        <taxon>Actinomycetota</taxon>
        <taxon>Actinomycetes</taxon>
        <taxon>Kitasatosporales</taxon>
        <taxon>Streptomycetaceae</taxon>
        <taxon>Kitasatospora</taxon>
    </lineage>
</organism>
<dbReference type="EMBL" id="JBHSOF010000157">
    <property type="protein sequence ID" value="MFC5668543.1"/>
    <property type="molecule type" value="Genomic_DNA"/>
</dbReference>
<feature type="transmembrane region" description="Helical" evidence="8">
    <location>
        <begin position="37"/>
        <end position="56"/>
    </location>
</feature>
<feature type="transmembrane region" description="Helical" evidence="8">
    <location>
        <begin position="77"/>
        <end position="98"/>
    </location>
</feature>
<evidence type="ECO:0000256" key="7">
    <source>
        <dbReference type="ARBA" id="ARBA00023136"/>
    </source>
</evidence>
<dbReference type="InterPro" id="IPR050144">
    <property type="entry name" value="AAE_transporter"/>
</dbReference>
<keyword evidence="7 8" id="KW-0472">Membrane</keyword>
<feature type="domain" description="YidE/YbjL duplication" evidence="9">
    <location>
        <begin position="14"/>
        <end position="186"/>
    </location>
</feature>
<comment type="caution">
    <text evidence="10">The sequence shown here is derived from an EMBL/GenBank/DDBJ whole genome shotgun (WGS) entry which is preliminary data.</text>
</comment>